<evidence type="ECO:0000313" key="1">
    <source>
        <dbReference type="EMBL" id="GBL86490.1"/>
    </source>
</evidence>
<organism evidence="1 2">
    <name type="scientific">Araneus ventricosus</name>
    <name type="common">Orbweaver spider</name>
    <name type="synonym">Epeira ventricosa</name>
    <dbReference type="NCBI Taxonomy" id="182803"/>
    <lineage>
        <taxon>Eukaryota</taxon>
        <taxon>Metazoa</taxon>
        <taxon>Ecdysozoa</taxon>
        <taxon>Arthropoda</taxon>
        <taxon>Chelicerata</taxon>
        <taxon>Arachnida</taxon>
        <taxon>Araneae</taxon>
        <taxon>Araneomorphae</taxon>
        <taxon>Entelegynae</taxon>
        <taxon>Araneoidea</taxon>
        <taxon>Araneidae</taxon>
        <taxon>Araneus</taxon>
    </lineage>
</organism>
<dbReference type="Proteomes" id="UP000499080">
    <property type="component" value="Unassembled WGS sequence"/>
</dbReference>
<protein>
    <submittedName>
        <fullName evidence="1">Uncharacterized protein</fullName>
    </submittedName>
</protein>
<comment type="caution">
    <text evidence="1">The sequence shown here is derived from an EMBL/GenBank/DDBJ whole genome shotgun (WGS) entry which is preliminary data.</text>
</comment>
<dbReference type="EMBL" id="BGPR01000049">
    <property type="protein sequence ID" value="GBL86490.1"/>
    <property type="molecule type" value="Genomic_DNA"/>
</dbReference>
<evidence type="ECO:0000313" key="2">
    <source>
        <dbReference type="Proteomes" id="UP000499080"/>
    </source>
</evidence>
<sequence>LWRHGKLPCCPCLESLLVVVLPEFPPYIFPSQSRFGGTRLWRNGKLPCFPDLELLLVVVLPDLPTYNFPSRSCFDGYPDFGSAGSYPVLRPGTPPGCRFTGYPTIYFPFTILLWYLSGLWCHGKLPCFPGLGSLLVESQLPVSLGLPYVPYIRDVW</sequence>
<gene>
    <name evidence="1" type="ORF">AVEN_194762_1</name>
</gene>
<feature type="non-terminal residue" evidence="1">
    <location>
        <position position="1"/>
    </location>
</feature>
<dbReference type="AlphaFoldDB" id="A0A4Y2B2S9"/>
<accession>A0A4Y2B2S9</accession>
<name>A0A4Y2B2S9_ARAVE</name>
<reference evidence="1 2" key="1">
    <citation type="journal article" date="2019" name="Sci. Rep.">
        <title>Orb-weaving spider Araneus ventricosus genome elucidates the spidroin gene catalogue.</title>
        <authorList>
            <person name="Kono N."/>
            <person name="Nakamura H."/>
            <person name="Ohtoshi R."/>
            <person name="Moran D.A.P."/>
            <person name="Shinohara A."/>
            <person name="Yoshida Y."/>
            <person name="Fujiwara M."/>
            <person name="Mori M."/>
            <person name="Tomita M."/>
            <person name="Arakawa K."/>
        </authorList>
    </citation>
    <scope>NUCLEOTIDE SEQUENCE [LARGE SCALE GENOMIC DNA]</scope>
</reference>
<keyword evidence="2" id="KW-1185">Reference proteome</keyword>
<proteinExistence type="predicted"/>